<gene>
    <name evidence="8" type="primary">norR</name>
    <name evidence="8" type="ORF">JMA39_06045</name>
</gene>
<dbReference type="InterPro" id="IPR025662">
    <property type="entry name" value="Sigma_54_int_dom_ATP-bd_1"/>
</dbReference>
<dbReference type="SUPFAM" id="SSF55781">
    <property type="entry name" value="GAF domain-like"/>
    <property type="match status" value="1"/>
</dbReference>
<keyword evidence="5" id="KW-0804">Transcription</keyword>
<evidence type="ECO:0000256" key="6">
    <source>
        <dbReference type="SAM" id="MobiDB-lite"/>
    </source>
</evidence>
<dbReference type="Pfam" id="PF00158">
    <property type="entry name" value="Sigma54_activat"/>
    <property type="match status" value="1"/>
</dbReference>
<dbReference type="NCBIfam" id="NF003451">
    <property type="entry name" value="PRK05022.1"/>
    <property type="match status" value="1"/>
</dbReference>
<dbReference type="SUPFAM" id="SSF52540">
    <property type="entry name" value="P-loop containing nucleoside triphosphate hydrolases"/>
    <property type="match status" value="1"/>
</dbReference>
<dbReference type="InterPro" id="IPR025943">
    <property type="entry name" value="Sigma_54_int_dom_ATP-bd_2"/>
</dbReference>
<dbReference type="PROSITE" id="PS00675">
    <property type="entry name" value="SIGMA54_INTERACT_1"/>
    <property type="match status" value="1"/>
</dbReference>
<dbReference type="InterPro" id="IPR002078">
    <property type="entry name" value="Sigma_54_int"/>
</dbReference>
<evidence type="ECO:0000256" key="1">
    <source>
        <dbReference type="ARBA" id="ARBA00022741"/>
    </source>
</evidence>
<feature type="compositionally biased region" description="Polar residues" evidence="6">
    <location>
        <begin position="465"/>
        <end position="479"/>
    </location>
</feature>
<dbReference type="Gene3D" id="1.10.10.60">
    <property type="entry name" value="Homeodomain-like"/>
    <property type="match status" value="1"/>
</dbReference>
<sequence>MALNQSDLTRIALDITSGLSDHDRFSRLLDTIRQTLHCDAAALLQFSGKQFTPLAIDGLSPDVLGRRFILSEHPRLEAIARAGDVVRFPADSELPDPYDGLIPHQEDHLMVHACIGLPLVANGALIGAVTIDGFDPEQFNSFSDKELRTLSAIASASLNNALLIEKLEKQAVQSQEPSSFNHSSDSEVEVIGQSSAMQTMQNELSVVASTDLNVLILGDTGTGKELVAKSIHLHSLRANKPLVYLNCAALPESVAESELFGHVKGAFTGAISHRSGKFEIADKGTLFLDEIGELPLSLQSKLLRVLQYGDLQKVGSDKSLKVDVRIIAATNKDLKQEVLAGRFRADLYHRLSVFPIVVPPLKEREGDVILLSGFFVERSREKLGLKSLSLSPDSISLLNNYDWPGNVRELEHVLRRAAVLARAQAQSDTAIITPQHFDFQGKDFQEKDFHGQASQDKRLAHASHGQLTTTGKTSPNPLGTNPVALGQNLKQATESFQAQYIRQALATNGNNWAATARALDVDSGNLHRLAKRIGLK</sequence>
<dbReference type="SMART" id="SM00382">
    <property type="entry name" value="AAA"/>
    <property type="match status" value="1"/>
</dbReference>
<dbReference type="InterPro" id="IPR009057">
    <property type="entry name" value="Homeodomain-like_sf"/>
</dbReference>
<evidence type="ECO:0000256" key="3">
    <source>
        <dbReference type="ARBA" id="ARBA00023015"/>
    </source>
</evidence>
<evidence type="ECO:0000313" key="8">
    <source>
        <dbReference type="EMBL" id="MBL4912701.1"/>
    </source>
</evidence>
<organism evidence="8 9">
    <name type="scientific">Shewanella schlegeliana</name>
    <dbReference type="NCBI Taxonomy" id="190308"/>
    <lineage>
        <taxon>Bacteria</taxon>
        <taxon>Pseudomonadati</taxon>
        <taxon>Pseudomonadota</taxon>
        <taxon>Gammaproteobacteria</taxon>
        <taxon>Alteromonadales</taxon>
        <taxon>Shewanellaceae</taxon>
        <taxon>Shewanella</taxon>
    </lineage>
</organism>
<dbReference type="Gene3D" id="3.30.450.40">
    <property type="match status" value="1"/>
</dbReference>
<protein>
    <submittedName>
        <fullName evidence="8">Nitric oxide reductase transcriptional regulator NorR</fullName>
    </submittedName>
</protein>
<keyword evidence="3" id="KW-0805">Transcription regulation</keyword>
<dbReference type="PANTHER" id="PTHR32071">
    <property type="entry name" value="TRANSCRIPTIONAL REGULATORY PROTEIN"/>
    <property type="match status" value="1"/>
</dbReference>
<name>A0ABS1SVY6_9GAMM</name>
<evidence type="ECO:0000256" key="5">
    <source>
        <dbReference type="ARBA" id="ARBA00023163"/>
    </source>
</evidence>
<evidence type="ECO:0000256" key="4">
    <source>
        <dbReference type="ARBA" id="ARBA00023125"/>
    </source>
</evidence>
<dbReference type="CDD" id="cd00009">
    <property type="entry name" value="AAA"/>
    <property type="match status" value="1"/>
</dbReference>
<evidence type="ECO:0000313" key="9">
    <source>
        <dbReference type="Proteomes" id="UP000604898"/>
    </source>
</evidence>
<accession>A0ABS1SVY6</accession>
<dbReference type="SUPFAM" id="SSF46689">
    <property type="entry name" value="Homeodomain-like"/>
    <property type="match status" value="1"/>
</dbReference>
<dbReference type="PROSITE" id="PS00676">
    <property type="entry name" value="SIGMA54_INTERACT_2"/>
    <property type="match status" value="1"/>
</dbReference>
<dbReference type="EMBL" id="JAESVD010000003">
    <property type="protein sequence ID" value="MBL4912701.1"/>
    <property type="molecule type" value="Genomic_DNA"/>
</dbReference>
<dbReference type="InterPro" id="IPR029016">
    <property type="entry name" value="GAF-like_dom_sf"/>
</dbReference>
<keyword evidence="9" id="KW-1185">Reference proteome</keyword>
<dbReference type="RefSeq" id="WP_202720941.1">
    <property type="nucleotide sequence ID" value="NZ_BPEX01000012.1"/>
</dbReference>
<feature type="compositionally biased region" description="Basic and acidic residues" evidence="6">
    <location>
        <begin position="450"/>
        <end position="459"/>
    </location>
</feature>
<dbReference type="PROSITE" id="PS00688">
    <property type="entry name" value="SIGMA54_INTERACT_3"/>
    <property type="match status" value="1"/>
</dbReference>
<dbReference type="Proteomes" id="UP000604898">
    <property type="component" value="Unassembled WGS sequence"/>
</dbReference>
<reference evidence="8 9" key="1">
    <citation type="submission" date="2021-01" db="EMBL/GenBank/DDBJ databases">
        <title>Genome sequence of Shewanella schlegeliana JCM 11561.</title>
        <authorList>
            <person name="Zhang H."/>
            <person name="Li C."/>
        </authorList>
    </citation>
    <scope>NUCLEOTIDE SEQUENCE [LARGE SCALE GENOMIC DNA]</scope>
    <source>
        <strain evidence="8 9">JCM 11561</strain>
    </source>
</reference>
<keyword evidence="1" id="KW-0547">Nucleotide-binding</keyword>
<dbReference type="SMART" id="SM00065">
    <property type="entry name" value="GAF"/>
    <property type="match status" value="1"/>
</dbReference>
<dbReference type="InterPro" id="IPR003593">
    <property type="entry name" value="AAA+_ATPase"/>
</dbReference>
<dbReference type="PROSITE" id="PS50045">
    <property type="entry name" value="SIGMA54_INTERACT_4"/>
    <property type="match status" value="1"/>
</dbReference>
<dbReference type="InterPro" id="IPR058031">
    <property type="entry name" value="AAA_lid_NorR"/>
</dbReference>
<keyword evidence="2" id="KW-0067">ATP-binding</keyword>
<dbReference type="Gene3D" id="3.40.50.300">
    <property type="entry name" value="P-loop containing nucleotide triphosphate hydrolases"/>
    <property type="match status" value="1"/>
</dbReference>
<dbReference type="InterPro" id="IPR025944">
    <property type="entry name" value="Sigma_54_int_dom_CS"/>
</dbReference>
<dbReference type="InterPro" id="IPR027417">
    <property type="entry name" value="P-loop_NTPase"/>
</dbReference>
<dbReference type="InterPro" id="IPR003018">
    <property type="entry name" value="GAF"/>
</dbReference>
<evidence type="ECO:0000256" key="2">
    <source>
        <dbReference type="ARBA" id="ARBA00022840"/>
    </source>
</evidence>
<feature type="region of interest" description="Disordered" evidence="6">
    <location>
        <begin position="450"/>
        <end position="482"/>
    </location>
</feature>
<dbReference type="Pfam" id="PF01590">
    <property type="entry name" value="GAF"/>
    <property type="match status" value="1"/>
</dbReference>
<evidence type="ECO:0000259" key="7">
    <source>
        <dbReference type="PROSITE" id="PS50045"/>
    </source>
</evidence>
<dbReference type="Gene3D" id="1.10.8.60">
    <property type="match status" value="1"/>
</dbReference>
<dbReference type="PANTHER" id="PTHR32071:SF35">
    <property type="entry name" value="ANAEROBIC NITRIC OXIDE REDUCTASE TRANSCRIPTION REGULATOR NORR"/>
    <property type="match status" value="1"/>
</dbReference>
<proteinExistence type="predicted"/>
<feature type="domain" description="Sigma-54 factor interaction" evidence="7">
    <location>
        <begin position="190"/>
        <end position="419"/>
    </location>
</feature>
<comment type="caution">
    <text evidence="8">The sequence shown here is derived from an EMBL/GenBank/DDBJ whole genome shotgun (WGS) entry which is preliminary data.</text>
</comment>
<dbReference type="Pfam" id="PF25601">
    <property type="entry name" value="AAA_lid_14"/>
    <property type="match status" value="1"/>
</dbReference>
<keyword evidence="4" id="KW-0238">DNA-binding</keyword>